<proteinExistence type="predicted"/>
<evidence type="ECO:0000259" key="3">
    <source>
        <dbReference type="Pfam" id="PF11926"/>
    </source>
</evidence>
<dbReference type="PANTHER" id="PTHR45089:SF37">
    <property type="entry name" value="DUF3444 DOMAIN-CONTAINING PROTEIN"/>
    <property type="match status" value="1"/>
</dbReference>
<keyword evidence="2" id="KW-0812">Transmembrane</keyword>
<evidence type="ECO:0000256" key="1">
    <source>
        <dbReference type="SAM" id="Coils"/>
    </source>
</evidence>
<name>A0ABM1RCF8_CAMSA</name>
<dbReference type="Proteomes" id="UP000694864">
    <property type="component" value="Chromosome 19"/>
</dbReference>
<keyword evidence="2" id="KW-1133">Transmembrane helix</keyword>
<dbReference type="PANTHER" id="PTHR45089">
    <property type="entry name" value="DNAJ HEAT SHOCK AMINO-TERMINAL DOMAIN PROTEIN-RELATED"/>
    <property type="match status" value="1"/>
</dbReference>
<dbReference type="GeneID" id="104764150"/>
<protein>
    <submittedName>
        <fullName evidence="5">Uncharacterized protein LOC104764150 isoform X1</fullName>
    </submittedName>
</protein>
<keyword evidence="4" id="KW-1185">Reference proteome</keyword>
<evidence type="ECO:0000313" key="4">
    <source>
        <dbReference type="Proteomes" id="UP000694864"/>
    </source>
</evidence>
<keyword evidence="1" id="KW-0175">Coiled coil</keyword>
<dbReference type="RefSeq" id="XP_019096696.1">
    <property type="nucleotide sequence ID" value="XM_019241151.1"/>
</dbReference>
<feature type="coiled-coil region" evidence="1">
    <location>
        <begin position="26"/>
        <end position="92"/>
    </location>
</feature>
<feature type="transmembrane region" description="Helical" evidence="2">
    <location>
        <begin position="6"/>
        <end position="24"/>
    </location>
</feature>
<feature type="coiled-coil region" evidence="1">
    <location>
        <begin position="188"/>
        <end position="215"/>
    </location>
</feature>
<accession>A0ABM1RCF8</accession>
<dbReference type="Pfam" id="PF11926">
    <property type="entry name" value="DUF3444"/>
    <property type="match status" value="1"/>
</dbReference>
<reference evidence="5" key="2">
    <citation type="submission" date="2025-08" db="UniProtKB">
        <authorList>
            <consortium name="RefSeq"/>
        </authorList>
    </citation>
    <scope>IDENTIFICATION</scope>
    <source>
        <tissue evidence="5">Leaf</tissue>
    </source>
</reference>
<feature type="domain" description="DUF3444" evidence="3">
    <location>
        <begin position="308"/>
        <end position="503"/>
    </location>
</feature>
<reference evidence="4" key="1">
    <citation type="journal article" date="2014" name="Nat. Commun.">
        <title>The emerging biofuel crop Camelina sativa retains a highly undifferentiated hexaploid genome structure.</title>
        <authorList>
            <person name="Kagale S."/>
            <person name="Koh C."/>
            <person name="Nixon J."/>
            <person name="Bollina V."/>
            <person name="Clarke W.E."/>
            <person name="Tuteja R."/>
            <person name="Spillane C."/>
            <person name="Robinson S.J."/>
            <person name="Links M.G."/>
            <person name="Clarke C."/>
            <person name="Higgins E.E."/>
            <person name="Huebert T."/>
            <person name="Sharpe A.G."/>
            <person name="Parkin I.A."/>
        </authorList>
    </citation>
    <scope>NUCLEOTIDE SEQUENCE [LARGE SCALE GENOMIC DNA]</scope>
    <source>
        <strain evidence="4">cv. DH55</strain>
    </source>
</reference>
<organism evidence="4 5">
    <name type="scientific">Camelina sativa</name>
    <name type="common">False flax</name>
    <name type="synonym">Myagrum sativum</name>
    <dbReference type="NCBI Taxonomy" id="90675"/>
    <lineage>
        <taxon>Eukaryota</taxon>
        <taxon>Viridiplantae</taxon>
        <taxon>Streptophyta</taxon>
        <taxon>Embryophyta</taxon>
        <taxon>Tracheophyta</taxon>
        <taxon>Spermatophyta</taxon>
        <taxon>Magnoliopsida</taxon>
        <taxon>eudicotyledons</taxon>
        <taxon>Gunneridae</taxon>
        <taxon>Pentapetalae</taxon>
        <taxon>rosids</taxon>
        <taxon>malvids</taxon>
        <taxon>Brassicales</taxon>
        <taxon>Brassicaceae</taxon>
        <taxon>Camelineae</taxon>
        <taxon>Camelina</taxon>
    </lineage>
</organism>
<evidence type="ECO:0000313" key="5">
    <source>
        <dbReference type="RefSeq" id="XP_019096696.1"/>
    </source>
</evidence>
<keyword evidence="2" id="KW-0472">Membrane</keyword>
<dbReference type="InterPro" id="IPR024593">
    <property type="entry name" value="DUF3444"/>
</dbReference>
<evidence type="ECO:0000256" key="2">
    <source>
        <dbReference type="SAM" id="Phobius"/>
    </source>
</evidence>
<sequence length="554" mass="62979">MTGFCWFLKFLGFLLMILFMVVDVDLEGLDQEKEEALSLAVEVELKDVSVKEQILELEKKEERVNLVEEDTARKTESSIIEAMTALEEKENESDLQQLLEAADVLGLVLKNDEMVVSQLNAQEKLPCLLQGSRKIDLTEEKQVSAYDLMVVEGELDQEKEEMHNNILDKIQEKASSLAVEVELKEVSVKEQILELEKKEERVILVEEDIARKTEASIIEPTSALEEEENECDMKQLLEADVVGLVLKNDEMVVSQLNAQEKLTCLLQGSRKVDLTEEKQVSASSPVQVSDGHEGDIVSIDDSDEDTELLNCVESEFNDFTKTMSSFLVGQVWALYDGIDSMPRWYARIKKVTKSQPSLRVTWLEYKDDESVPVSCGRFKWGSTDTISHLTFSHEMHPIIRDNHFIAVNPREGETWALFRDWSKSWSNNPKQHKPPYKYDFVEVLHSFDDRLGVGVAYLGKVEGVVSVFKQAAEQHGLISVMINPEEMHRFSHRVPSFRMNGEEKEGVPAGSFELDPAAICSSILSRDQSEETEQQSEVFEDQYGTRMDIPIVLD</sequence>
<gene>
    <name evidence="5" type="primary">LOC104764150</name>
</gene>